<dbReference type="PANTHER" id="PTHR23090:SF9">
    <property type="entry name" value="GLUTAMINE-DEPENDENT NAD(+) SYNTHETASE"/>
    <property type="match status" value="1"/>
</dbReference>
<dbReference type="InterPro" id="IPR036526">
    <property type="entry name" value="C-N_Hydrolase_sf"/>
</dbReference>
<evidence type="ECO:0000256" key="1">
    <source>
        <dbReference type="ARBA" id="ARBA00022598"/>
    </source>
</evidence>
<dbReference type="GO" id="GO:0005737">
    <property type="term" value="C:cytoplasm"/>
    <property type="evidence" value="ECO:0007669"/>
    <property type="project" value="InterPro"/>
</dbReference>
<feature type="non-terminal residue" evidence="3">
    <location>
        <position position="185"/>
    </location>
</feature>
<reference evidence="3" key="1">
    <citation type="submission" date="2018-05" db="EMBL/GenBank/DDBJ databases">
        <authorList>
            <person name="Lanie J.A."/>
            <person name="Ng W.-L."/>
            <person name="Kazmierczak K.M."/>
            <person name="Andrzejewski T.M."/>
            <person name="Davidsen T.M."/>
            <person name="Wayne K.J."/>
            <person name="Tettelin H."/>
            <person name="Glass J.I."/>
            <person name="Rusch D."/>
            <person name="Podicherti R."/>
            <person name="Tsui H.-C.T."/>
            <person name="Winkler M.E."/>
        </authorList>
    </citation>
    <scope>NUCLEOTIDE SEQUENCE</scope>
</reference>
<evidence type="ECO:0000313" key="3">
    <source>
        <dbReference type="EMBL" id="SVD55632.1"/>
    </source>
</evidence>
<dbReference type="PANTHER" id="PTHR23090">
    <property type="entry name" value="NH 3 /GLUTAMINE-DEPENDENT NAD + SYNTHETASE"/>
    <property type="match status" value="1"/>
</dbReference>
<dbReference type="Pfam" id="PF00795">
    <property type="entry name" value="CN_hydrolase"/>
    <property type="match status" value="1"/>
</dbReference>
<organism evidence="3">
    <name type="scientific">marine metagenome</name>
    <dbReference type="NCBI Taxonomy" id="408172"/>
    <lineage>
        <taxon>unclassified sequences</taxon>
        <taxon>metagenomes</taxon>
        <taxon>ecological metagenomes</taxon>
    </lineage>
</organism>
<gene>
    <name evidence="3" type="ORF">METZ01_LOCUS408486</name>
</gene>
<accession>A0A382WA06</accession>
<dbReference type="GO" id="GO:0003952">
    <property type="term" value="F:NAD+ synthase (glutamine-hydrolyzing) activity"/>
    <property type="evidence" value="ECO:0007669"/>
    <property type="project" value="InterPro"/>
</dbReference>
<dbReference type="GO" id="GO:0009435">
    <property type="term" value="P:NAD+ biosynthetic process"/>
    <property type="evidence" value="ECO:0007669"/>
    <property type="project" value="InterPro"/>
</dbReference>
<dbReference type="Gene3D" id="3.60.110.10">
    <property type="entry name" value="Carbon-nitrogen hydrolase"/>
    <property type="match status" value="1"/>
</dbReference>
<dbReference type="InterPro" id="IPR003694">
    <property type="entry name" value="NAD_synthase"/>
</dbReference>
<proteinExistence type="predicted"/>
<dbReference type="CDD" id="cd07570">
    <property type="entry name" value="GAT_Gln-NAD-synth"/>
    <property type="match status" value="1"/>
</dbReference>
<dbReference type="GO" id="GO:0004359">
    <property type="term" value="F:glutaminase activity"/>
    <property type="evidence" value="ECO:0007669"/>
    <property type="project" value="InterPro"/>
</dbReference>
<keyword evidence="1" id="KW-0436">Ligase</keyword>
<protein>
    <recommendedName>
        <fullName evidence="2">CN hydrolase domain-containing protein</fullName>
    </recommendedName>
</protein>
<dbReference type="EMBL" id="UINC01158215">
    <property type="protein sequence ID" value="SVD55632.1"/>
    <property type="molecule type" value="Genomic_DNA"/>
</dbReference>
<dbReference type="AlphaFoldDB" id="A0A382WA06"/>
<name>A0A382WA06_9ZZZZ</name>
<dbReference type="SUPFAM" id="SSF56317">
    <property type="entry name" value="Carbon-nitrogen hydrolase"/>
    <property type="match status" value="1"/>
</dbReference>
<dbReference type="InterPro" id="IPR003010">
    <property type="entry name" value="C-N_Hydrolase"/>
</dbReference>
<evidence type="ECO:0000259" key="2">
    <source>
        <dbReference type="PROSITE" id="PS50263"/>
    </source>
</evidence>
<dbReference type="PROSITE" id="PS50263">
    <property type="entry name" value="CN_HYDROLASE"/>
    <property type="match status" value="1"/>
</dbReference>
<sequence length="185" mass="20612">MKVALAQINPTVGALENNVRKLKGIIKENTGKCDIIVFPEMVLTGYPPQDLLLDGSFIQKAQDALVKIAASSGSTPIIIGTIRQENNNLFNTAAVIQDGAVIAYRDKTHLPTYDVFDEDRYFTPAESIQPVELHMNGRKYNLGIQICEDLWDEEYETKVSRDLIQAEAEILINISASPFHIDRGH</sequence>
<feature type="domain" description="CN hydrolase" evidence="2">
    <location>
        <begin position="1"/>
        <end position="185"/>
    </location>
</feature>